<dbReference type="EMBL" id="QDDR01000001">
    <property type="protein sequence ID" value="PVE49095.1"/>
    <property type="molecule type" value="Genomic_DNA"/>
</dbReference>
<keyword evidence="3" id="KW-0269">Exonuclease</keyword>
<organism evidence="3 4">
    <name type="scientific">Pararhodobacter aggregans</name>
    <dbReference type="NCBI Taxonomy" id="404875"/>
    <lineage>
        <taxon>Bacteria</taxon>
        <taxon>Pseudomonadati</taxon>
        <taxon>Pseudomonadota</taxon>
        <taxon>Alphaproteobacteria</taxon>
        <taxon>Rhodobacterales</taxon>
        <taxon>Paracoccaceae</taxon>
        <taxon>Pararhodobacter</taxon>
    </lineage>
</organism>
<dbReference type="InterPro" id="IPR004843">
    <property type="entry name" value="Calcineurin-like_PHP"/>
</dbReference>
<dbReference type="InterPro" id="IPR014576">
    <property type="entry name" value="Pesterase_YhaO"/>
</dbReference>
<reference evidence="3 4" key="1">
    <citation type="journal article" date="2011" name="Syst. Appl. Microbiol.">
        <title>Defluviimonas denitrificans gen. nov., sp. nov., and Pararhodobacter aggregans gen. nov., sp. nov., non-phototrophic Rhodobacteraceae from the biofilter of a marine aquaculture.</title>
        <authorList>
            <person name="Foesel B.U."/>
            <person name="Drake H.L."/>
            <person name="Schramm A."/>
        </authorList>
    </citation>
    <scope>NUCLEOTIDE SEQUENCE [LARGE SCALE GENOMIC DNA]</scope>
    <source>
        <strain evidence="3 4">D1-19</strain>
    </source>
</reference>
<feature type="domain" description="Calcineurin-like phosphoesterase" evidence="2">
    <location>
        <begin position="4"/>
        <end position="199"/>
    </location>
</feature>
<dbReference type="PANTHER" id="PTHR30337">
    <property type="entry name" value="COMPONENT OF ATP-DEPENDENT DSDNA EXONUCLEASE"/>
    <property type="match status" value="1"/>
</dbReference>
<evidence type="ECO:0000256" key="1">
    <source>
        <dbReference type="ARBA" id="ARBA00022801"/>
    </source>
</evidence>
<dbReference type="RefSeq" id="WP_107749598.1">
    <property type="nucleotide sequence ID" value="NZ_QBKF01000001.1"/>
</dbReference>
<gene>
    <name evidence="3" type="ORF">DDE23_01430</name>
</gene>
<dbReference type="GO" id="GO:0004527">
    <property type="term" value="F:exonuclease activity"/>
    <property type="evidence" value="ECO:0007669"/>
    <property type="project" value="UniProtKB-KW"/>
</dbReference>
<evidence type="ECO:0000313" key="4">
    <source>
        <dbReference type="Proteomes" id="UP000244810"/>
    </source>
</evidence>
<sequence>MSFTFVHTADLHLDAPLTALALRDPDLAAQVGVASRVALTRIVDLCIDEGAAFLLIAGDLWDGTFSSTKTPRFLKQELLRLQAAGIGCYLIRGNHDAMARQTGELDLPANTHLFLGRAGTVTLDLDGERVALHGLSFREIHAPESLLPRYPAPEAGAFNIGLMHTSLNGSPRHDPYAPCSLAELDAQGYDYWALGHIHRRAEHHGQAVVVMPGIPQGRGIDEPGPASVTLVRVGDDRSVLLEERSVACLRFDRLPVDCTGLEDWADLLAALEAALRAAGAAPRPEDHLVLRPLLEGATPLAWRIERDRDRLTEEARAFAAGAGVWIDKLELRLDRSGEAKGPGEALPEELVRSVLEDLPQDPALIQALTEAAQDLLKDLPAELRDLLGQDEADLTRHCQDLLARGAPLILSSLSAGEEG</sequence>
<dbReference type="AlphaFoldDB" id="A0A2T7UWD2"/>
<dbReference type="SUPFAM" id="SSF56300">
    <property type="entry name" value="Metallo-dependent phosphatases"/>
    <property type="match status" value="1"/>
</dbReference>
<dbReference type="Proteomes" id="UP000244810">
    <property type="component" value="Unassembled WGS sequence"/>
</dbReference>
<dbReference type="CDD" id="cd00840">
    <property type="entry name" value="MPP_Mre11_N"/>
    <property type="match status" value="1"/>
</dbReference>
<dbReference type="InterPro" id="IPR050535">
    <property type="entry name" value="DNA_Repair-Maintenance_Comp"/>
</dbReference>
<comment type="caution">
    <text evidence="3">The sequence shown here is derived from an EMBL/GenBank/DDBJ whole genome shotgun (WGS) entry which is preliminary data.</text>
</comment>
<dbReference type="OrthoDB" id="9773856at2"/>
<dbReference type="InterPro" id="IPR041796">
    <property type="entry name" value="Mre11_N"/>
</dbReference>
<protein>
    <submittedName>
        <fullName evidence="3">DNA repair exonuclease</fullName>
    </submittedName>
</protein>
<name>A0A2T7UWD2_9RHOB</name>
<proteinExistence type="predicted"/>
<dbReference type="InterPro" id="IPR029052">
    <property type="entry name" value="Metallo-depent_PP-like"/>
</dbReference>
<keyword evidence="4" id="KW-1185">Reference proteome</keyword>
<dbReference type="Gene3D" id="3.60.21.10">
    <property type="match status" value="1"/>
</dbReference>
<dbReference type="PIRSF" id="PIRSF033091">
    <property type="entry name" value="Pesterase_YhaO"/>
    <property type="match status" value="1"/>
</dbReference>
<evidence type="ECO:0000313" key="3">
    <source>
        <dbReference type="EMBL" id="PVE49095.1"/>
    </source>
</evidence>
<evidence type="ECO:0000259" key="2">
    <source>
        <dbReference type="Pfam" id="PF00149"/>
    </source>
</evidence>
<dbReference type="PANTHER" id="PTHR30337:SF7">
    <property type="entry name" value="PHOSPHOESTERASE"/>
    <property type="match status" value="1"/>
</dbReference>
<keyword evidence="3" id="KW-0540">Nuclease</keyword>
<accession>A0A2T7UWD2</accession>
<keyword evidence="1" id="KW-0378">Hydrolase</keyword>
<dbReference type="Pfam" id="PF00149">
    <property type="entry name" value="Metallophos"/>
    <property type="match status" value="1"/>
</dbReference>